<dbReference type="OrthoDB" id="9803916at2"/>
<evidence type="ECO:0000313" key="2">
    <source>
        <dbReference type="EMBL" id="AFM24681.1"/>
    </source>
</evidence>
<keyword evidence="3" id="KW-1185">Reference proteome</keyword>
<evidence type="ECO:0000313" key="3">
    <source>
        <dbReference type="Proteomes" id="UP000006055"/>
    </source>
</evidence>
<protein>
    <submittedName>
        <fullName evidence="2">Metal-dependent hydrolase, beta-lactamase superfamily II</fullName>
    </submittedName>
</protein>
<name>I4C540_DESTA</name>
<reference evidence="3" key="1">
    <citation type="submission" date="2012-06" db="EMBL/GenBank/DDBJ databases">
        <title>Complete sequence of chromosome of Desulfomonile tiedjei DSM 6799.</title>
        <authorList>
            <person name="Lucas S."/>
            <person name="Copeland A."/>
            <person name="Lapidus A."/>
            <person name="Glavina del Rio T."/>
            <person name="Dalin E."/>
            <person name="Tice H."/>
            <person name="Bruce D."/>
            <person name="Goodwin L."/>
            <person name="Pitluck S."/>
            <person name="Peters L."/>
            <person name="Ovchinnikova G."/>
            <person name="Zeytun A."/>
            <person name="Lu M."/>
            <person name="Kyrpides N."/>
            <person name="Mavromatis K."/>
            <person name="Ivanova N."/>
            <person name="Brettin T."/>
            <person name="Detter J.C."/>
            <person name="Han C."/>
            <person name="Larimer F."/>
            <person name="Land M."/>
            <person name="Hauser L."/>
            <person name="Markowitz V."/>
            <person name="Cheng J.-F."/>
            <person name="Hugenholtz P."/>
            <person name="Woyke T."/>
            <person name="Wu D."/>
            <person name="Spring S."/>
            <person name="Schroeder M."/>
            <person name="Brambilla E."/>
            <person name="Klenk H.-P."/>
            <person name="Eisen J.A."/>
        </authorList>
    </citation>
    <scope>NUCLEOTIDE SEQUENCE [LARGE SCALE GENOMIC DNA]</scope>
    <source>
        <strain evidence="3">ATCC 49306 / DSM 6799 / DCB-1</strain>
    </source>
</reference>
<dbReference type="EMBL" id="CP003360">
    <property type="protein sequence ID" value="AFM24681.1"/>
    <property type="molecule type" value="Genomic_DNA"/>
</dbReference>
<dbReference type="STRING" id="706587.Desti_1976"/>
<dbReference type="SUPFAM" id="SSF56281">
    <property type="entry name" value="Metallo-hydrolase/oxidoreductase"/>
    <property type="match status" value="1"/>
</dbReference>
<evidence type="ECO:0000259" key="1">
    <source>
        <dbReference type="Pfam" id="PF00753"/>
    </source>
</evidence>
<organism evidence="2 3">
    <name type="scientific">Desulfomonile tiedjei (strain ATCC 49306 / DSM 6799 / DCB-1)</name>
    <dbReference type="NCBI Taxonomy" id="706587"/>
    <lineage>
        <taxon>Bacteria</taxon>
        <taxon>Pseudomonadati</taxon>
        <taxon>Thermodesulfobacteriota</taxon>
        <taxon>Desulfomonilia</taxon>
        <taxon>Desulfomonilales</taxon>
        <taxon>Desulfomonilaceae</taxon>
        <taxon>Desulfomonile</taxon>
    </lineage>
</organism>
<feature type="domain" description="Metallo-beta-lactamase" evidence="1">
    <location>
        <begin position="84"/>
        <end position="166"/>
    </location>
</feature>
<dbReference type="InterPro" id="IPR036866">
    <property type="entry name" value="RibonucZ/Hydroxyglut_hydro"/>
</dbReference>
<proteinExistence type="predicted"/>
<dbReference type="PANTHER" id="PTHR13754">
    <property type="entry name" value="METALLO-BETA-LACTAMASE SUPERFAMILY PROTEIN"/>
    <property type="match status" value="1"/>
</dbReference>
<dbReference type="GO" id="GO:0016787">
    <property type="term" value="F:hydrolase activity"/>
    <property type="evidence" value="ECO:0007669"/>
    <property type="project" value="UniProtKB-KW"/>
</dbReference>
<dbReference type="AlphaFoldDB" id="I4C540"/>
<dbReference type="KEGG" id="dti:Desti_1976"/>
<keyword evidence="2" id="KW-0378">Hydrolase</keyword>
<dbReference type="eggNOG" id="COG1237">
    <property type="taxonomic scope" value="Bacteria"/>
</dbReference>
<accession>I4C540</accession>
<dbReference type="Proteomes" id="UP000006055">
    <property type="component" value="Chromosome"/>
</dbReference>
<dbReference type="Gene3D" id="3.60.15.10">
    <property type="entry name" value="Ribonuclease Z/Hydroxyacylglutathione hydrolase-like"/>
    <property type="match status" value="1"/>
</dbReference>
<dbReference type="Pfam" id="PF00753">
    <property type="entry name" value="Lactamase_B"/>
    <property type="match status" value="1"/>
</dbReference>
<dbReference type="PANTHER" id="PTHR13754:SF13">
    <property type="entry name" value="METALLO-BETA-LACTAMASE SUPERFAMILY PROTEIN (AFU_ORTHOLOGUE AFUA_3G07630)"/>
    <property type="match status" value="1"/>
</dbReference>
<sequence length="330" mass="36227">MLDSTRVVSADYLKPDERNLQSIGECKRVSITCISEVAWWDVNVRARDFMSAGGPKEADQWRSPWTPSNAAGASALVEVESLDGAKTRFLVDVGCNVKYMDERFKAHGVDRMLRQGEVDFLYITHEHLDHFWGLEAVLKYNPNIKIVIPSTFQPSAFSFLAGDEVVGSGVRNSIAHKGELVILQVGEMVRLLDGVVSVGFDIPILLKIRGEQSLFFNVEDLGLVLLAGCCHQNVITLADYATNHLQAQGKLYGLYGGLHIAPFGSFGDEEQGWVDRLGEYGFKKIAANHCTGLPAIRRMIEKGYPVMHGSGSNGSQSDLYIGNGDSVVFG</sequence>
<dbReference type="GO" id="GO:0016740">
    <property type="term" value="F:transferase activity"/>
    <property type="evidence" value="ECO:0007669"/>
    <property type="project" value="TreeGrafter"/>
</dbReference>
<dbReference type="InterPro" id="IPR001279">
    <property type="entry name" value="Metallo-B-lactamas"/>
</dbReference>
<gene>
    <name evidence="2" type="ordered locus">Desti_1976</name>
</gene>
<dbReference type="HOGENOM" id="CLU_841274_0_0_7"/>
<dbReference type="InterPro" id="IPR052926">
    <property type="entry name" value="Metallo-beta-lactamase_dom"/>
</dbReference>
<dbReference type="RefSeq" id="WP_014809825.1">
    <property type="nucleotide sequence ID" value="NC_018025.1"/>
</dbReference>